<proteinExistence type="predicted"/>
<sequence>MHFTVSLYGQNSVSDFHNVKMK</sequence>
<name>A0A0A8ZNQ5_ARUDO</name>
<organism evidence="1">
    <name type="scientific">Arundo donax</name>
    <name type="common">Giant reed</name>
    <name type="synonym">Donax arundinaceus</name>
    <dbReference type="NCBI Taxonomy" id="35708"/>
    <lineage>
        <taxon>Eukaryota</taxon>
        <taxon>Viridiplantae</taxon>
        <taxon>Streptophyta</taxon>
        <taxon>Embryophyta</taxon>
        <taxon>Tracheophyta</taxon>
        <taxon>Spermatophyta</taxon>
        <taxon>Magnoliopsida</taxon>
        <taxon>Liliopsida</taxon>
        <taxon>Poales</taxon>
        <taxon>Poaceae</taxon>
        <taxon>PACMAD clade</taxon>
        <taxon>Arundinoideae</taxon>
        <taxon>Arundineae</taxon>
        <taxon>Arundo</taxon>
    </lineage>
</organism>
<reference evidence="1" key="2">
    <citation type="journal article" date="2015" name="Data Brief">
        <title>Shoot transcriptome of the giant reed, Arundo donax.</title>
        <authorList>
            <person name="Barrero R.A."/>
            <person name="Guerrero F.D."/>
            <person name="Moolhuijzen P."/>
            <person name="Goolsby J.A."/>
            <person name="Tidwell J."/>
            <person name="Bellgard S.E."/>
            <person name="Bellgard M.I."/>
        </authorList>
    </citation>
    <scope>NUCLEOTIDE SEQUENCE</scope>
    <source>
        <tissue evidence="1">Shoot tissue taken approximately 20 cm above the soil surface</tissue>
    </source>
</reference>
<dbReference type="EMBL" id="GBRH01257464">
    <property type="protein sequence ID" value="JAD40431.1"/>
    <property type="molecule type" value="Transcribed_RNA"/>
</dbReference>
<evidence type="ECO:0000313" key="1">
    <source>
        <dbReference type="EMBL" id="JAD40431.1"/>
    </source>
</evidence>
<dbReference type="AlphaFoldDB" id="A0A0A8ZNQ5"/>
<protein>
    <submittedName>
        <fullName evidence="1">Uncharacterized protein</fullName>
    </submittedName>
</protein>
<reference evidence="1" key="1">
    <citation type="submission" date="2014-09" db="EMBL/GenBank/DDBJ databases">
        <authorList>
            <person name="Magalhaes I.L.F."/>
            <person name="Oliveira U."/>
            <person name="Santos F.R."/>
            <person name="Vidigal T.H.D.A."/>
            <person name="Brescovit A.D."/>
            <person name="Santos A.J."/>
        </authorList>
    </citation>
    <scope>NUCLEOTIDE SEQUENCE</scope>
    <source>
        <tissue evidence="1">Shoot tissue taken approximately 20 cm above the soil surface</tissue>
    </source>
</reference>
<accession>A0A0A8ZNQ5</accession>